<organism evidence="1 2">
    <name type="scientific">Ancylobacter novellus</name>
    <name type="common">Thiobacillus novellus</name>
    <dbReference type="NCBI Taxonomy" id="921"/>
    <lineage>
        <taxon>Bacteria</taxon>
        <taxon>Pseudomonadati</taxon>
        <taxon>Pseudomonadota</taxon>
        <taxon>Alphaproteobacteria</taxon>
        <taxon>Hyphomicrobiales</taxon>
        <taxon>Xanthobacteraceae</taxon>
        <taxon>Ancylobacter</taxon>
    </lineage>
</organism>
<comment type="caution">
    <text evidence="1">The sequence shown here is derived from an EMBL/GenBank/DDBJ whole genome shotgun (WGS) entry which is preliminary data.</text>
</comment>
<sequence>MPKRSVRFDPDTVTILDQCLHEAVQKAAVLGAEIGEDLRNRLASALIEAATHGERDVARLVEFAMCVLPAHRNVRA</sequence>
<dbReference type="Proteomes" id="UP000248887">
    <property type="component" value="Unassembled WGS sequence"/>
</dbReference>
<accession>A0A2W5QSU9</accession>
<proteinExistence type="predicted"/>
<name>A0A2W5QSU9_ANCNO</name>
<gene>
    <name evidence="1" type="ORF">DI549_13360</name>
</gene>
<reference evidence="1 2" key="1">
    <citation type="submission" date="2017-08" db="EMBL/GenBank/DDBJ databases">
        <title>Infants hospitalized years apart are colonized by the same room-sourced microbial strains.</title>
        <authorList>
            <person name="Brooks B."/>
            <person name="Olm M.R."/>
            <person name="Firek B.A."/>
            <person name="Baker R."/>
            <person name="Thomas B.C."/>
            <person name="Morowitz M.J."/>
            <person name="Banfield J.F."/>
        </authorList>
    </citation>
    <scope>NUCLEOTIDE SEQUENCE [LARGE SCALE GENOMIC DNA]</scope>
    <source>
        <strain evidence="1">S2_005_001_R2_27</strain>
    </source>
</reference>
<evidence type="ECO:0000313" key="1">
    <source>
        <dbReference type="EMBL" id="PZQ81761.1"/>
    </source>
</evidence>
<dbReference type="EMBL" id="QFQD01000040">
    <property type="protein sequence ID" value="PZQ81761.1"/>
    <property type="molecule type" value="Genomic_DNA"/>
</dbReference>
<dbReference type="AlphaFoldDB" id="A0A2W5QSU9"/>
<evidence type="ECO:0000313" key="2">
    <source>
        <dbReference type="Proteomes" id="UP000248887"/>
    </source>
</evidence>
<protein>
    <submittedName>
        <fullName evidence="1">Uncharacterized protein</fullName>
    </submittedName>
</protein>